<evidence type="ECO:0000313" key="2">
    <source>
        <dbReference type="EMBL" id="TCO72456.1"/>
    </source>
</evidence>
<keyword evidence="3" id="KW-1185">Reference proteome</keyword>
<comment type="caution">
    <text evidence="2">The sequence shown here is derived from an EMBL/GenBank/DDBJ whole genome shotgun (WGS) entry which is preliminary data.</text>
</comment>
<dbReference type="OrthoDB" id="7847215at2"/>
<dbReference type="AlphaFoldDB" id="A0A4R2KNQ3"/>
<protein>
    <submittedName>
        <fullName evidence="2">Uncharacterized protein</fullName>
    </submittedName>
</protein>
<organism evidence="2 3">
    <name type="scientific">Rhodovulum euryhalinum</name>
    <dbReference type="NCBI Taxonomy" id="35805"/>
    <lineage>
        <taxon>Bacteria</taxon>
        <taxon>Pseudomonadati</taxon>
        <taxon>Pseudomonadota</taxon>
        <taxon>Alphaproteobacteria</taxon>
        <taxon>Rhodobacterales</taxon>
        <taxon>Paracoccaceae</taxon>
        <taxon>Rhodovulum</taxon>
    </lineage>
</organism>
<dbReference type="EMBL" id="SLWW01000004">
    <property type="protein sequence ID" value="TCO72456.1"/>
    <property type="molecule type" value="Genomic_DNA"/>
</dbReference>
<sequence length="193" mass="19820">MIRRRVILAALAACAPLAAAAQDFAGLDIGQSAAAFATLGPPTAVGVANPGYTATRWQQPAGNQLSVTTDAAGRIVYMESFRGDGVPPSVGTGLRFGATMRGEFLPLAGSGGMYFPGRGPQVAMGAETVYFHSYGLAGRPGIIATFAFVGPTGAPPDMAFLDSVILSDASYQSLIWGGPPVATPGYAEIDMRF</sequence>
<feature type="chain" id="PRO_5020701145" evidence="1">
    <location>
        <begin position="22"/>
        <end position="193"/>
    </location>
</feature>
<proteinExistence type="predicted"/>
<reference evidence="2 3" key="1">
    <citation type="submission" date="2019-03" db="EMBL/GenBank/DDBJ databases">
        <title>Genomic Encyclopedia of Type Strains, Phase IV (KMG-IV): sequencing the most valuable type-strain genomes for metagenomic binning, comparative biology and taxonomic classification.</title>
        <authorList>
            <person name="Goeker M."/>
        </authorList>
    </citation>
    <scope>NUCLEOTIDE SEQUENCE [LARGE SCALE GENOMIC DNA]</scope>
    <source>
        <strain evidence="2 3">DSM 4868</strain>
    </source>
</reference>
<dbReference type="Proteomes" id="UP000295142">
    <property type="component" value="Unassembled WGS sequence"/>
</dbReference>
<keyword evidence="1" id="KW-0732">Signal</keyword>
<dbReference type="RefSeq" id="WP_132543030.1">
    <property type="nucleotide sequence ID" value="NZ_SLWW01000004.1"/>
</dbReference>
<name>A0A4R2KNQ3_9RHOB</name>
<evidence type="ECO:0000313" key="3">
    <source>
        <dbReference type="Proteomes" id="UP000295142"/>
    </source>
</evidence>
<gene>
    <name evidence="2" type="ORF">EV655_104144</name>
</gene>
<feature type="signal peptide" evidence="1">
    <location>
        <begin position="1"/>
        <end position="21"/>
    </location>
</feature>
<accession>A0A4R2KNQ3</accession>
<evidence type="ECO:0000256" key="1">
    <source>
        <dbReference type="SAM" id="SignalP"/>
    </source>
</evidence>